<dbReference type="EMBL" id="LFMI01000228">
    <property type="protein sequence ID" value="OTA01663.1"/>
    <property type="molecule type" value="Genomic_DNA"/>
</dbReference>
<dbReference type="AlphaFoldDB" id="A0A2H2Z0T6"/>
<keyword evidence="2" id="KW-1185">Reference proteome</keyword>
<accession>A0A2H2Z0T6</accession>
<proteinExistence type="predicted"/>
<reference evidence="1 2" key="1">
    <citation type="journal article" date="2015" name="Genome Announc.">
        <title>Genome sequence and annotation of Trichoderma parareesei, the ancestor of the cellulase producer Trichoderma reesei.</title>
        <authorList>
            <person name="Yang D."/>
            <person name="Pomraning K."/>
            <person name="Kopchinskiy A."/>
            <person name="Karimi Aghcheh R."/>
            <person name="Atanasova L."/>
            <person name="Chenthamara K."/>
            <person name="Baker S.E."/>
            <person name="Zhang R."/>
            <person name="Shen Q."/>
            <person name="Freitag M."/>
            <person name="Kubicek C.P."/>
            <person name="Druzhinina I.S."/>
        </authorList>
    </citation>
    <scope>NUCLEOTIDE SEQUENCE [LARGE SCALE GENOMIC DNA]</scope>
    <source>
        <strain evidence="1 2">CBS 125925</strain>
    </source>
</reference>
<evidence type="ECO:0000313" key="1">
    <source>
        <dbReference type="EMBL" id="OTA01663.1"/>
    </source>
</evidence>
<organism evidence="1 2">
    <name type="scientific">Trichoderma parareesei</name>
    <name type="common">Filamentous fungus</name>
    <dbReference type="NCBI Taxonomy" id="858221"/>
    <lineage>
        <taxon>Eukaryota</taxon>
        <taxon>Fungi</taxon>
        <taxon>Dikarya</taxon>
        <taxon>Ascomycota</taxon>
        <taxon>Pezizomycotina</taxon>
        <taxon>Sordariomycetes</taxon>
        <taxon>Hypocreomycetidae</taxon>
        <taxon>Hypocreales</taxon>
        <taxon>Hypocreaceae</taxon>
        <taxon>Trichoderma</taxon>
    </lineage>
</organism>
<comment type="caution">
    <text evidence="1">The sequence shown here is derived from an EMBL/GenBank/DDBJ whole genome shotgun (WGS) entry which is preliminary data.</text>
</comment>
<gene>
    <name evidence="1" type="ORF">A9Z42_0020170</name>
</gene>
<sequence length="181" mass="19641">MSRRLAGQGAWKILVQTLHARQCRDHSDEAIIPFGVPSCPLGSVLSLAHPPVRELLAALYEIHQRQGLLCALDAANGCFGHKSHLQWQDLHSMLPCPPSTISFARNPAVSSSTCDELPSPCWSRGEAIRGPWAKVKVKDKESGKTPQLRRGVETAAGLLMAKVQSAAEDWTEVLTTDDAAL</sequence>
<dbReference type="Proteomes" id="UP000219286">
    <property type="component" value="Unassembled WGS sequence"/>
</dbReference>
<name>A0A2H2Z0T6_TRIPA</name>
<evidence type="ECO:0000313" key="2">
    <source>
        <dbReference type="Proteomes" id="UP000219286"/>
    </source>
</evidence>
<protein>
    <submittedName>
        <fullName evidence="1">Uncharacterized protein</fullName>
    </submittedName>
</protein>